<proteinExistence type="inferred from homology"/>
<dbReference type="InterPro" id="IPR015424">
    <property type="entry name" value="PyrdxlP-dep_Trfase"/>
</dbReference>
<feature type="domain" description="Aminotransferase class I/classII large" evidence="8">
    <location>
        <begin position="36"/>
        <end position="409"/>
    </location>
</feature>
<dbReference type="Gene3D" id="3.90.1150.10">
    <property type="entry name" value="Aspartate Aminotransferase, domain 1"/>
    <property type="match status" value="1"/>
</dbReference>
<dbReference type="PANTHER" id="PTHR43807">
    <property type="entry name" value="FI04487P"/>
    <property type="match status" value="1"/>
</dbReference>
<comment type="cofactor">
    <cofactor evidence="1">
        <name>pyridoxal 5'-phosphate</name>
        <dbReference type="ChEBI" id="CHEBI:597326"/>
    </cofactor>
</comment>
<dbReference type="InterPro" id="IPR051326">
    <property type="entry name" value="Kynurenine-oxoglutarate_AT"/>
</dbReference>
<evidence type="ECO:0000256" key="4">
    <source>
        <dbReference type="ARBA" id="ARBA00022576"/>
    </source>
</evidence>
<keyword evidence="6" id="KW-0663">Pyridoxal phosphate</keyword>
<dbReference type="Gene3D" id="3.40.640.10">
    <property type="entry name" value="Type I PLP-dependent aspartate aminotransferase-like (Major domain)"/>
    <property type="match status" value="1"/>
</dbReference>
<evidence type="ECO:0000256" key="6">
    <source>
        <dbReference type="ARBA" id="ARBA00022898"/>
    </source>
</evidence>
<protein>
    <recommendedName>
        <fullName evidence="8">Aminotransferase class I/classII large domain-containing protein</fullName>
    </recommendedName>
</protein>
<dbReference type="InterPro" id="IPR015421">
    <property type="entry name" value="PyrdxlP-dep_Trfase_major"/>
</dbReference>
<evidence type="ECO:0000256" key="5">
    <source>
        <dbReference type="ARBA" id="ARBA00022679"/>
    </source>
</evidence>
<dbReference type="FunFam" id="3.90.1150.10:FF:000021">
    <property type="entry name" value="Kynurenine--oxoglutarate transaminase 3"/>
    <property type="match status" value="1"/>
</dbReference>
<dbReference type="GO" id="GO:0016212">
    <property type="term" value="F:kynurenine-oxoglutarate transaminase activity"/>
    <property type="evidence" value="ECO:0007669"/>
    <property type="project" value="TreeGrafter"/>
</dbReference>
<keyword evidence="10" id="KW-1185">Reference proteome</keyword>
<dbReference type="FunFam" id="3.40.640.10:FF:000024">
    <property type="entry name" value="Kynurenine--oxoglutarate transaminase 3"/>
    <property type="match status" value="1"/>
</dbReference>
<dbReference type="Proteomes" id="UP001353858">
    <property type="component" value="Unassembled WGS sequence"/>
</dbReference>
<keyword evidence="5" id="KW-0808">Transferase</keyword>
<dbReference type="GO" id="GO:0005739">
    <property type="term" value="C:mitochondrion"/>
    <property type="evidence" value="ECO:0007669"/>
    <property type="project" value="TreeGrafter"/>
</dbReference>
<dbReference type="GO" id="GO:0030170">
    <property type="term" value="F:pyridoxal phosphate binding"/>
    <property type="evidence" value="ECO:0007669"/>
    <property type="project" value="InterPro"/>
</dbReference>
<comment type="pathway">
    <text evidence="7">Amino-acid degradation; L-kynurenine degradation; kynurenate from L-kynurenine: step 1/2.</text>
</comment>
<accession>A0AAN7PJQ4</accession>
<dbReference type="GO" id="GO:0070189">
    <property type="term" value="P:kynurenine metabolic process"/>
    <property type="evidence" value="ECO:0007669"/>
    <property type="project" value="UniProtKB-ARBA"/>
</dbReference>
<dbReference type="CDD" id="cd00609">
    <property type="entry name" value="AAT_like"/>
    <property type="match status" value="1"/>
</dbReference>
<comment type="similarity">
    <text evidence="2">Belongs to the class-I pyridoxal-phosphate-dependent aminotransferase family.</text>
</comment>
<comment type="subunit">
    <text evidence="3">Homodimer.</text>
</comment>
<dbReference type="EMBL" id="JARPUR010000002">
    <property type="protein sequence ID" value="KAK4882021.1"/>
    <property type="molecule type" value="Genomic_DNA"/>
</dbReference>
<evidence type="ECO:0000313" key="9">
    <source>
        <dbReference type="EMBL" id="KAK4882021.1"/>
    </source>
</evidence>
<evidence type="ECO:0000313" key="10">
    <source>
        <dbReference type="Proteomes" id="UP001353858"/>
    </source>
</evidence>
<dbReference type="PANTHER" id="PTHR43807:SF20">
    <property type="entry name" value="FI04487P"/>
    <property type="match status" value="1"/>
</dbReference>
<evidence type="ECO:0000256" key="1">
    <source>
        <dbReference type="ARBA" id="ARBA00001933"/>
    </source>
</evidence>
<evidence type="ECO:0000256" key="2">
    <source>
        <dbReference type="ARBA" id="ARBA00007441"/>
    </source>
</evidence>
<dbReference type="InterPro" id="IPR004839">
    <property type="entry name" value="Aminotransferase_I/II_large"/>
</dbReference>
<evidence type="ECO:0000259" key="8">
    <source>
        <dbReference type="Pfam" id="PF00155"/>
    </source>
</evidence>
<dbReference type="SUPFAM" id="SSF53383">
    <property type="entry name" value="PLP-dependent transferases"/>
    <property type="match status" value="1"/>
</dbReference>
<keyword evidence="4" id="KW-0032">Aminotransferase</keyword>
<dbReference type="InterPro" id="IPR015422">
    <property type="entry name" value="PyrdxlP-dep_Trfase_small"/>
</dbReference>
<name>A0AAN7PJQ4_9COLE</name>
<evidence type="ECO:0000256" key="3">
    <source>
        <dbReference type="ARBA" id="ARBA00011738"/>
    </source>
</evidence>
<reference evidence="10" key="1">
    <citation type="submission" date="2023-01" db="EMBL/GenBank/DDBJ databases">
        <title>Key to firefly adult light organ development and bioluminescence: homeobox transcription factors regulate luciferase expression and transportation to peroxisome.</title>
        <authorList>
            <person name="Fu X."/>
        </authorList>
    </citation>
    <scope>NUCLEOTIDE SEQUENCE [LARGE SCALE GENOMIC DNA]</scope>
</reference>
<dbReference type="AlphaFoldDB" id="A0AAN7PJQ4"/>
<evidence type="ECO:0000256" key="7">
    <source>
        <dbReference type="ARBA" id="ARBA00024016"/>
    </source>
</evidence>
<organism evidence="9 10">
    <name type="scientific">Aquatica leii</name>
    <dbReference type="NCBI Taxonomy" id="1421715"/>
    <lineage>
        <taxon>Eukaryota</taxon>
        <taxon>Metazoa</taxon>
        <taxon>Ecdysozoa</taxon>
        <taxon>Arthropoda</taxon>
        <taxon>Hexapoda</taxon>
        <taxon>Insecta</taxon>
        <taxon>Pterygota</taxon>
        <taxon>Neoptera</taxon>
        <taxon>Endopterygota</taxon>
        <taxon>Coleoptera</taxon>
        <taxon>Polyphaga</taxon>
        <taxon>Elateriformia</taxon>
        <taxon>Elateroidea</taxon>
        <taxon>Lampyridae</taxon>
        <taxon>Luciolinae</taxon>
        <taxon>Aquatica</taxon>
    </lineage>
</organism>
<gene>
    <name evidence="9" type="ORF">RN001_005340</name>
</gene>
<dbReference type="Pfam" id="PF00155">
    <property type="entry name" value="Aminotran_1_2"/>
    <property type="match status" value="1"/>
</dbReference>
<sequence>MIDAEIIKKFQVPSRYVDGPCFWDDYDLLAKKHTPINLGQGAPDFLPSQHVLDALAQSITCKNGLVHQYTRSYGHPRLVHALAKLFGPMIKQTIDPYKDIAICAGAYGALHSSILAHVEKGDEVIIIEPSFDCYAVMVQAAGGTVRYVPLRLNQIKDDMSSNDWVLNSTELRNAFNHKTKAIILNTPHNPFGKVFSEKELMEIGNLCKKWNVLCISDEVYEWLAYEPKQHIKIASLPGMWERTITIGSAGKTFCITGWKIGWSIGPEHLIKNVQFELSFQPSSVHQEAVAIAVETEIERFDKPDCYFKTLRNELQTKKDHMLRFLKNAGMKPIIPDAGIFVVADWTPLETKIDSSSEKDFYKDFRFTKWFIKNVGILGIPISGFYSETNKKVGENFVRFCFVKKDEKLYMAEEALKKWACRQ</sequence>
<comment type="caution">
    <text evidence="9">The sequence shown here is derived from an EMBL/GenBank/DDBJ whole genome shotgun (WGS) entry which is preliminary data.</text>
</comment>